<dbReference type="InterPro" id="IPR001841">
    <property type="entry name" value="Znf_RING"/>
</dbReference>
<comment type="similarity">
    <text evidence="2">Belongs to the RNF10 family.</text>
</comment>
<evidence type="ECO:0000256" key="2">
    <source>
        <dbReference type="ARBA" id="ARBA00008117"/>
    </source>
</evidence>
<dbReference type="SUPFAM" id="SSF57850">
    <property type="entry name" value="RING/U-box"/>
    <property type="match status" value="1"/>
</dbReference>
<evidence type="ECO:0000256" key="9">
    <source>
        <dbReference type="PROSITE-ProRule" id="PRU00175"/>
    </source>
</evidence>
<evidence type="ECO:0000313" key="12">
    <source>
        <dbReference type="EMBL" id="JAA55463.1"/>
    </source>
</evidence>
<evidence type="ECO:0000259" key="11">
    <source>
        <dbReference type="PROSITE" id="PS50089"/>
    </source>
</evidence>
<dbReference type="CDD" id="cd16536">
    <property type="entry name" value="RING-HC_RNF10"/>
    <property type="match status" value="1"/>
</dbReference>
<name>L7LX32_RHIPC</name>
<feature type="domain" description="RING-type" evidence="11">
    <location>
        <begin position="217"/>
        <end position="259"/>
    </location>
</feature>
<evidence type="ECO:0000256" key="7">
    <source>
        <dbReference type="ARBA" id="ARBA00035131"/>
    </source>
</evidence>
<evidence type="ECO:0000256" key="5">
    <source>
        <dbReference type="ARBA" id="ARBA00022771"/>
    </source>
</evidence>
<dbReference type="InterPro" id="IPR039739">
    <property type="entry name" value="MAG2/RNF10"/>
</dbReference>
<feature type="region of interest" description="Disordered" evidence="10">
    <location>
        <begin position="760"/>
        <end position="797"/>
    </location>
</feature>
<feature type="compositionally biased region" description="Basic and acidic residues" evidence="10">
    <location>
        <begin position="650"/>
        <end position="664"/>
    </location>
</feature>
<dbReference type="PROSITE" id="PS00518">
    <property type="entry name" value="ZF_RING_1"/>
    <property type="match status" value="1"/>
</dbReference>
<dbReference type="Pfam" id="PF13445">
    <property type="entry name" value="zf-RING_UBOX"/>
    <property type="match status" value="1"/>
</dbReference>
<dbReference type="SMART" id="SM00184">
    <property type="entry name" value="RING"/>
    <property type="match status" value="1"/>
</dbReference>
<organism evidence="12">
    <name type="scientific">Rhipicephalus pulchellus</name>
    <name type="common">Yellow backed tick</name>
    <name type="synonym">Dermacentor pulchellus</name>
    <dbReference type="NCBI Taxonomy" id="72859"/>
    <lineage>
        <taxon>Eukaryota</taxon>
        <taxon>Metazoa</taxon>
        <taxon>Ecdysozoa</taxon>
        <taxon>Arthropoda</taxon>
        <taxon>Chelicerata</taxon>
        <taxon>Arachnida</taxon>
        <taxon>Acari</taxon>
        <taxon>Parasitiformes</taxon>
        <taxon>Ixodida</taxon>
        <taxon>Ixodoidea</taxon>
        <taxon>Ixodidae</taxon>
        <taxon>Rhipicephalinae</taxon>
        <taxon>Rhipicephalus</taxon>
        <taxon>Rhipicephalus</taxon>
    </lineage>
</organism>
<evidence type="ECO:0000256" key="6">
    <source>
        <dbReference type="ARBA" id="ARBA00022833"/>
    </source>
</evidence>
<feature type="compositionally biased region" description="Low complexity" evidence="10">
    <location>
        <begin position="33"/>
        <end position="46"/>
    </location>
</feature>
<dbReference type="InterPro" id="IPR013083">
    <property type="entry name" value="Znf_RING/FYVE/PHD"/>
</dbReference>
<feature type="compositionally biased region" description="Gly residues" evidence="10">
    <location>
        <begin position="47"/>
        <end position="67"/>
    </location>
</feature>
<evidence type="ECO:0000256" key="8">
    <source>
        <dbReference type="ARBA" id="ARBA00035390"/>
    </source>
</evidence>
<reference evidence="12" key="2">
    <citation type="journal article" date="2015" name="J. Proteomics">
        <title>Sexual differences in the sialomes of the zebra tick, Rhipicephalus pulchellus.</title>
        <authorList>
            <person name="Tan A.W."/>
            <person name="Francischetti I.M."/>
            <person name="Slovak M."/>
            <person name="Kini R.M."/>
            <person name="Ribeiro J.M."/>
        </authorList>
    </citation>
    <scope>NUCLEOTIDE SEQUENCE</scope>
    <source>
        <tissue evidence="12">Salivary gland</tissue>
    </source>
</reference>
<dbReference type="EMBL" id="GACK01009571">
    <property type="protein sequence ID" value="JAA55463.1"/>
    <property type="molecule type" value="mRNA"/>
</dbReference>
<keyword evidence="3" id="KW-0963">Cytoplasm</keyword>
<protein>
    <recommendedName>
        <fullName evidence="7">E3 ubiquitin-protein ligase RNF10</fullName>
    </recommendedName>
    <alternativeName>
        <fullName evidence="8">RING finger protein 10</fullName>
    </alternativeName>
</protein>
<dbReference type="GO" id="GO:0005737">
    <property type="term" value="C:cytoplasm"/>
    <property type="evidence" value="ECO:0007669"/>
    <property type="project" value="UniProtKB-SubCell"/>
</dbReference>
<sequence>MLESPAMDKKNSARSSSSAPKGNASSDAKSKQDGSGNKQQQQQQWPGSGGGPSGGGGRRGKWGGQQGEGRRPAPQRNRSTPDKRPQPKGQSPSAAQSPHQNTQGQRSQVARSLQDDCVEEALRKGNRKVNLNHLLKFTLTPRESDHHHHYWPGHHRSSRPPPAKHSKEQFLQANCQFVVREGTMCRWNPDVPVAWELVHEVRVLQQQSTTGQEEERCPVCLGTPRAAQMPPCGHVYCWSCLLHYLALSDRPYRPCPICDRAFSAQQLRRVVPQPRRGYQPGDEITMCLMRRQKNQPGAQPMPADLWRVDNLEPFNIGREERLTCHQRVLVACPKQLGAMLDREESELRSQLLEEGDAPEACFVQAALQALQRRREDLEKEVGSLDVNANSQGEQLPTVDAEGNIEVPVCGDQQQALNNTNDDNGDVVPNMTNSPFSDSPQVRGRERCISSGSSGAEDSIVGAEDLEMPVSTATNGCGNNNNGCREGFPGGDSFYYFQAADGQPVFLHALNARMLAHEYGPVSTAANGCGNNNNGCREGIPGGDSFYYFQAADGQPVFLHALNARMLAHEYGALELAPVKFTARIVEIEGASIDNELRRRLRYLRHLPLTCEIQVVEVQLEPPVIKQATMEYFAPDVEKRRRQRSRRARNEKRQDRLRAKEEMRRQGYGGGARYQLNSARHFPTCEPLSGPSPAAPASPPPLNSSSAGSESSIVTVSDADEHHQSMLGGANGPAEECRSSTGSSTNRVSFAQMVQTRSAGAAVGFQRRLPAKESPAPRAAAGSDDDDDEERCPVPQYRQSFSLAVEEALNAAAAAAAAAHADSAQSPDGQKGKPGSKKNKKKNMTLLFATSMNRSK</sequence>
<feature type="compositionally biased region" description="Basic and acidic residues" evidence="10">
    <location>
        <begin position="1"/>
        <end position="11"/>
    </location>
</feature>
<feature type="compositionally biased region" description="Low complexity" evidence="10">
    <location>
        <begin position="812"/>
        <end position="823"/>
    </location>
</feature>
<feature type="compositionally biased region" description="Polar residues" evidence="10">
    <location>
        <begin position="429"/>
        <end position="439"/>
    </location>
</feature>
<dbReference type="InterPro" id="IPR017907">
    <property type="entry name" value="Znf_RING_CS"/>
</dbReference>
<evidence type="ECO:0000256" key="3">
    <source>
        <dbReference type="ARBA" id="ARBA00022490"/>
    </source>
</evidence>
<dbReference type="PROSITE" id="PS50089">
    <property type="entry name" value="ZF_RING_2"/>
    <property type="match status" value="1"/>
</dbReference>
<dbReference type="AlphaFoldDB" id="L7LX32"/>
<dbReference type="GO" id="GO:0008270">
    <property type="term" value="F:zinc ion binding"/>
    <property type="evidence" value="ECO:0007669"/>
    <property type="project" value="UniProtKB-KW"/>
</dbReference>
<feature type="region of interest" description="Disordered" evidence="10">
    <location>
        <begin position="1"/>
        <end position="113"/>
    </location>
</feature>
<proteinExistence type="evidence at transcript level"/>
<feature type="region of interest" description="Disordered" evidence="10">
    <location>
        <begin position="635"/>
        <end position="745"/>
    </location>
</feature>
<keyword evidence="4" id="KW-0479">Metal-binding</keyword>
<feature type="region of interest" description="Disordered" evidence="10">
    <location>
        <begin position="812"/>
        <end position="855"/>
    </location>
</feature>
<evidence type="ECO:0000256" key="10">
    <source>
        <dbReference type="SAM" id="MobiDB-lite"/>
    </source>
</evidence>
<feature type="region of interest" description="Disordered" evidence="10">
    <location>
        <begin position="421"/>
        <end position="456"/>
    </location>
</feature>
<evidence type="ECO:0000256" key="4">
    <source>
        <dbReference type="ARBA" id="ARBA00022723"/>
    </source>
</evidence>
<reference evidence="12" key="1">
    <citation type="submission" date="2012-11" db="EMBL/GenBank/DDBJ databases">
        <authorList>
            <person name="Lucero-Rivera Y.E."/>
            <person name="Tovar-Ramirez D."/>
        </authorList>
    </citation>
    <scope>NUCLEOTIDE SEQUENCE</scope>
    <source>
        <tissue evidence="12">Salivary gland</tissue>
    </source>
</reference>
<feature type="compositionally biased region" description="Basic residues" evidence="10">
    <location>
        <begin position="639"/>
        <end position="649"/>
    </location>
</feature>
<feature type="compositionally biased region" description="Basic residues" evidence="10">
    <location>
        <begin position="147"/>
        <end position="164"/>
    </location>
</feature>
<dbReference type="InterPro" id="IPR027370">
    <property type="entry name" value="Znf-RING_euk"/>
</dbReference>
<dbReference type="GO" id="GO:0000976">
    <property type="term" value="F:transcription cis-regulatory region binding"/>
    <property type="evidence" value="ECO:0007669"/>
    <property type="project" value="TreeGrafter"/>
</dbReference>
<feature type="compositionally biased region" description="Basic residues" evidence="10">
    <location>
        <begin position="833"/>
        <end position="842"/>
    </location>
</feature>
<feature type="compositionally biased region" description="Low complexity" evidence="10">
    <location>
        <begin position="15"/>
        <end position="26"/>
    </location>
</feature>
<feature type="region of interest" description="Disordered" evidence="10">
    <location>
        <begin position="144"/>
        <end position="166"/>
    </location>
</feature>
<dbReference type="Gene3D" id="3.30.40.10">
    <property type="entry name" value="Zinc/RING finger domain, C3HC4 (zinc finger)"/>
    <property type="match status" value="1"/>
</dbReference>
<comment type="subcellular location">
    <subcellularLocation>
        <location evidence="1">Cytoplasm</location>
    </subcellularLocation>
</comment>
<feature type="compositionally biased region" description="Polar residues" evidence="10">
    <location>
        <begin position="88"/>
        <end position="111"/>
    </location>
</feature>
<dbReference type="PANTHER" id="PTHR12983">
    <property type="entry name" value="RING FINGER 10 FAMILY MEMBER"/>
    <property type="match status" value="1"/>
</dbReference>
<accession>L7LX32</accession>
<dbReference type="PANTHER" id="PTHR12983:SF9">
    <property type="entry name" value="E3 UBIQUITIN-PROTEIN LIGASE RNF10"/>
    <property type="match status" value="1"/>
</dbReference>
<keyword evidence="5 9" id="KW-0863">Zinc-finger</keyword>
<evidence type="ECO:0000256" key="1">
    <source>
        <dbReference type="ARBA" id="ARBA00004496"/>
    </source>
</evidence>
<keyword evidence="6" id="KW-0862">Zinc</keyword>
<feature type="compositionally biased region" description="Pro residues" evidence="10">
    <location>
        <begin position="692"/>
        <end position="701"/>
    </location>
</feature>
<dbReference type="GO" id="GO:0045944">
    <property type="term" value="P:positive regulation of transcription by RNA polymerase II"/>
    <property type="evidence" value="ECO:0007669"/>
    <property type="project" value="TreeGrafter"/>
</dbReference>